<feature type="region of interest" description="Disordered" evidence="1">
    <location>
        <begin position="616"/>
        <end position="770"/>
    </location>
</feature>
<feature type="compositionally biased region" description="Low complexity" evidence="1">
    <location>
        <begin position="616"/>
        <end position="648"/>
    </location>
</feature>
<dbReference type="AlphaFoldDB" id="A0A9P6FXJ4"/>
<feature type="compositionally biased region" description="Basic and acidic residues" evidence="1">
    <location>
        <begin position="109"/>
        <end position="121"/>
    </location>
</feature>
<comment type="caution">
    <text evidence="2">The sequence shown here is derived from an EMBL/GenBank/DDBJ whole genome shotgun (WGS) entry which is preliminary data.</text>
</comment>
<name>A0A9P6FXJ4_9FUNG</name>
<evidence type="ECO:0000313" key="3">
    <source>
        <dbReference type="Proteomes" id="UP000780801"/>
    </source>
</evidence>
<dbReference type="EMBL" id="JAABOA010001005">
    <property type="protein sequence ID" value="KAF9582561.1"/>
    <property type="molecule type" value="Genomic_DNA"/>
</dbReference>
<keyword evidence="3" id="KW-1185">Reference proteome</keyword>
<feature type="region of interest" description="Disordered" evidence="1">
    <location>
        <begin position="99"/>
        <end position="144"/>
    </location>
</feature>
<protein>
    <submittedName>
        <fullName evidence="2">Uncharacterized protein</fullName>
    </submittedName>
</protein>
<proteinExistence type="predicted"/>
<feature type="compositionally biased region" description="Polar residues" evidence="1">
    <location>
        <begin position="733"/>
        <end position="760"/>
    </location>
</feature>
<sequence length="896" mass="99176">MSSPAESSTDRHLRQRMQRLKLQPRPAIIDGSDPRQQSSPYSEVVSGRQSHGLGPDTDHTFPRLSPGASLTMADRRLRVPHRSSFLGLTHIEKHPVIRSSVTSGTYSEEDPKRLTTTEPRSKIRKRKKGLSDRPRGPTNIFQGPSPLLQTIIKAQSSKFAPLTFLCLHRYHFQWHEWIRLIQHLPELQVLDLHIVQEDKSQQDGLACDLEFLHKRNSSSSRSNIDPLDEIDGSMNGRHYRGKDWGSRGTHPLAFMGDRRPYCPLVHTLVFRGSILIPEVLEFFPNLETLAFEEEQDSETAEKSEQDIELEDDLRMTDRSSMGTCHCFFDGGNNSQSSMPIANLSRSKDMRSTLLKLSSILKDHCPGLCRLLLNNLHVVRPPPPPPPTQQQHLGDPMSGLVHDITGLACFTATTQVLARCPGLLDMLGERHYDSLVSIKILSHCTKDAGNDGWMTHQPYLSTMSGIQPFSETGENGTITIKAQQTLLETLGQSCLRLLEKCVRLETIELQVPLSLQALITSTVSWACRPTLRELGLDILELTGENALDPEEEEVMAMFIQSMCKAAARGQSSAFSSHSSSSVLKDTQTWPKPPPTAPLAGRPPLVWATSESSSLSIGSSQSSLDSIQSSTPFPSSSTTSSSDVSSISTESQRRHSRRLTSDLKEPKLPFLSTAQPNTDAPAQPRFGWTRQQGRDLYDPTNPMWWSTASSSPNSYSSATGATPSSVSSSWSLSSDGETNTSSSWTPSNLRDSGRELSSQSLEQPPPFSPSLSLTAAVGDISIERMSSLEGPSPKTFEMDLSTDLELLDPEPMTSTGLECILPALGDKEGKDKEAMTATMPTMTAETAMTVEYMPMYQIESVSRLVVLQFWVEHRLLVFLPRLERFAIGRRTFSLPGVT</sequence>
<feature type="region of interest" description="Disordered" evidence="1">
    <location>
        <begin position="575"/>
        <end position="602"/>
    </location>
</feature>
<dbReference type="OrthoDB" id="2449186at2759"/>
<organism evidence="2 3">
    <name type="scientific">Lunasporangiospora selenospora</name>
    <dbReference type="NCBI Taxonomy" id="979761"/>
    <lineage>
        <taxon>Eukaryota</taxon>
        <taxon>Fungi</taxon>
        <taxon>Fungi incertae sedis</taxon>
        <taxon>Mucoromycota</taxon>
        <taxon>Mortierellomycotina</taxon>
        <taxon>Mortierellomycetes</taxon>
        <taxon>Mortierellales</taxon>
        <taxon>Mortierellaceae</taxon>
        <taxon>Lunasporangiospora</taxon>
    </lineage>
</organism>
<evidence type="ECO:0000256" key="1">
    <source>
        <dbReference type="SAM" id="MobiDB-lite"/>
    </source>
</evidence>
<reference evidence="2" key="1">
    <citation type="journal article" date="2020" name="Fungal Divers.">
        <title>Resolving the Mortierellaceae phylogeny through synthesis of multi-gene phylogenetics and phylogenomics.</title>
        <authorList>
            <person name="Vandepol N."/>
            <person name="Liber J."/>
            <person name="Desiro A."/>
            <person name="Na H."/>
            <person name="Kennedy M."/>
            <person name="Barry K."/>
            <person name="Grigoriev I.V."/>
            <person name="Miller A.N."/>
            <person name="O'Donnell K."/>
            <person name="Stajich J.E."/>
            <person name="Bonito G."/>
        </authorList>
    </citation>
    <scope>NUCLEOTIDE SEQUENCE</scope>
    <source>
        <strain evidence="2">KOD1015</strain>
    </source>
</reference>
<dbReference type="Proteomes" id="UP000780801">
    <property type="component" value="Unassembled WGS sequence"/>
</dbReference>
<feature type="region of interest" description="Disordered" evidence="1">
    <location>
        <begin position="1"/>
        <end position="68"/>
    </location>
</feature>
<accession>A0A9P6FXJ4</accession>
<evidence type="ECO:0000313" key="2">
    <source>
        <dbReference type="EMBL" id="KAF9582561.1"/>
    </source>
</evidence>
<feature type="compositionally biased region" description="Low complexity" evidence="1">
    <location>
        <begin position="704"/>
        <end position="732"/>
    </location>
</feature>
<gene>
    <name evidence="2" type="ORF">BGW38_000056</name>
</gene>